<evidence type="ECO:0000313" key="1">
    <source>
        <dbReference type="EMBL" id="KAF6761681.1"/>
    </source>
</evidence>
<keyword evidence="2" id="KW-1185">Reference proteome</keyword>
<name>A0A8H6IA17_9AGAR</name>
<dbReference type="AlphaFoldDB" id="A0A8H6IA17"/>
<dbReference type="OrthoDB" id="2893272at2759"/>
<evidence type="ECO:0008006" key="3">
    <source>
        <dbReference type="Google" id="ProtNLM"/>
    </source>
</evidence>
<protein>
    <recommendedName>
        <fullName evidence="3">F-box domain-containing protein</fullName>
    </recommendedName>
</protein>
<sequence>MPHRLPTSGRYRISNDVLILILENLDPTSLYRTCKVFERIRFLVMQFHHLRYKFELALGGMADGALLPSKRPPALRLQVLLTYRKDWPRLNWTGEQRLKLPAAATLCNVAGDFVFYVAGQTLELMELPSTRLNRPPSQTHHLRFNTNPKPECVAIDHAQSLIVVGHALAGPGGELGMRLKIRNLWNFDKHPRARDNYFDCLAPLSAQPLEKMWFEDQGLYFVKADYLLGAKTYRGRASIHLYNVSNLGNVIIEREYELPRHWAGANMAFAPNVSLTGDTPSPARALFYADANTRITLISAQQPGDANAQRQWLLINESYFRPTSRPDRQFVPWTEWCNYSIMKNVPAFPLIRDVQIVGNRILYLESDALSGGRASENRLGLIEFPAYPDPRNAFERSVLVPTESFKEISSRITQGVGVDSIAATEDNIVLFLEPQHDTKTVHLMTFGVPSSSS</sequence>
<evidence type="ECO:0000313" key="2">
    <source>
        <dbReference type="Proteomes" id="UP000521943"/>
    </source>
</evidence>
<dbReference type="EMBL" id="JACGCI010000009">
    <property type="protein sequence ID" value="KAF6761681.1"/>
    <property type="molecule type" value="Genomic_DNA"/>
</dbReference>
<proteinExistence type="predicted"/>
<reference evidence="1 2" key="1">
    <citation type="submission" date="2020-07" db="EMBL/GenBank/DDBJ databases">
        <title>Comparative genomics of pyrophilous fungi reveals a link between fire events and developmental genes.</title>
        <authorList>
            <consortium name="DOE Joint Genome Institute"/>
            <person name="Steindorff A.S."/>
            <person name="Carver A."/>
            <person name="Calhoun S."/>
            <person name="Stillman K."/>
            <person name="Liu H."/>
            <person name="Lipzen A."/>
            <person name="Pangilinan J."/>
            <person name="Labutti K."/>
            <person name="Bruns T.D."/>
            <person name="Grigoriev I.V."/>
        </authorList>
    </citation>
    <scope>NUCLEOTIDE SEQUENCE [LARGE SCALE GENOMIC DNA]</scope>
    <source>
        <strain evidence="1 2">CBS 144469</strain>
    </source>
</reference>
<organism evidence="1 2">
    <name type="scientific">Ephemerocybe angulata</name>
    <dbReference type="NCBI Taxonomy" id="980116"/>
    <lineage>
        <taxon>Eukaryota</taxon>
        <taxon>Fungi</taxon>
        <taxon>Dikarya</taxon>
        <taxon>Basidiomycota</taxon>
        <taxon>Agaricomycotina</taxon>
        <taxon>Agaricomycetes</taxon>
        <taxon>Agaricomycetidae</taxon>
        <taxon>Agaricales</taxon>
        <taxon>Agaricineae</taxon>
        <taxon>Psathyrellaceae</taxon>
        <taxon>Ephemerocybe</taxon>
    </lineage>
</organism>
<gene>
    <name evidence="1" type="ORF">DFP72DRAFT_1151471</name>
</gene>
<comment type="caution">
    <text evidence="1">The sequence shown here is derived from an EMBL/GenBank/DDBJ whole genome shotgun (WGS) entry which is preliminary data.</text>
</comment>
<accession>A0A8H6IA17</accession>
<dbReference type="Proteomes" id="UP000521943">
    <property type="component" value="Unassembled WGS sequence"/>
</dbReference>